<name>A0A7S0KJM5_9CHLO</name>
<dbReference type="CDD" id="cd00102">
    <property type="entry name" value="IPT"/>
    <property type="match status" value="1"/>
</dbReference>
<dbReference type="InterPro" id="IPR014756">
    <property type="entry name" value="Ig_E-set"/>
</dbReference>
<feature type="domain" description="IPT/TIG" evidence="2">
    <location>
        <begin position="132"/>
        <end position="214"/>
    </location>
</feature>
<organism evidence="3">
    <name type="scientific">Ostreococcus mediterraneus</name>
    <dbReference type="NCBI Taxonomy" id="1486918"/>
    <lineage>
        <taxon>Eukaryota</taxon>
        <taxon>Viridiplantae</taxon>
        <taxon>Chlorophyta</taxon>
        <taxon>Mamiellophyceae</taxon>
        <taxon>Mamiellales</taxon>
        <taxon>Bathycoccaceae</taxon>
        <taxon>Ostreococcus</taxon>
    </lineage>
</organism>
<dbReference type="SUPFAM" id="SSF81296">
    <property type="entry name" value="E set domains"/>
    <property type="match status" value="4"/>
</dbReference>
<gene>
    <name evidence="3" type="ORF">OMED0929_LOCUS3957</name>
</gene>
<dbReference type="EMBL" id="HBEW01004734">
    <property type="protein sequence ID" value="CAD8582627.1"/>
    <property type="molecule type" value="Transcribed_RNA"/>
</dbReference>
<dbReference type="PROSITE" id="PS51257">
    <property type="entry name" value="PROKAR_LIPOPROTEIN"/>
    <property type="match status" value="1"/>
</dbReference>
<dbReference type="Gene3D" id="2.60.40.10">
    <property type="entry name" value="Immunoglobulins"/>
    <property type="match status" value="4"/>
</dbReference>
<dbReference type="SMART" id="SM00429">
    <property type="entry name" value="IPT"/>
    <property type="match status" value="3"/>
</dbReference>
<evidence type="ECO:0000313" key="3">
    <source>
        <dbReference type="EMBL" id="CAD8582627.1"/>
    </source>
</evidence>
<accession>A0A7S0KJM5</accession>
<dbReference type="Pfam" id="PF01833">
    <property type="entry name" value="TIG"/>
    <property type="match status" value="3"/>
</dbReference>
<proteinExistence type="predicted"/>
<dbReference type="AlphaFoldDB" id="A0A7S0KJM5"/>
<feature type="domain" description="IPT/TIG" evidence="2">
    <location>
        <begin position="40"/>
        <end position="130"/>
    </location>
</feature>
<protein>
    <recommendedName>
        <fullName evidence="2">IPT/TIG domain-containing protein</fullName>
    </recommendedName>
</protein>
<sequence length="849" mass="87502">MGQRTEPRAFARLLVALASVFALACAGTAHGLATGQSMALDAIDVTTGPALGGTIVTFTGENFASSNSSACQFDTKVVTPSTLQTTTMVCLTPQFADERGGFVAVGVTLKRTSRDATTAPLQPYATFNYAKTMIVSGAYPTDAPVNGGEIIYVTGSHLHETASVRWTQPATHVGVNVVSSALIRCESPPVTGSEISSMIIPTFAATMAIYDANVAAAVVAKQVVSVPPRSRGTFGFVLNTDAFGLTSIAPTSANTTGGTYILVKGTGFTSSGGTDDGNFISCYFGTIGPINARITGTLYATCATPAYPTTANVTFRLGVGNGRFILPTDATVSFADAVWSTTDPLYVEEDASLLVMNPTLTVVNGTVPFDVVVGGNFFIEGSGMSFDSDEGCVCTFPDATTSPMLFISSALARCLDVPLFSTGSGDIKISCSADINSVTRTAYLSTLPAPAITSVNYKTITYQGGVALQVVGTNYPDEGESRSYSGCHFGTIGPIHARYLTYTIAECVTPALLPGLSVVLGFGATESVDLVQYSSISIPVTTEASASTKVIPPLWLSPPTMYESGSTAIFSVGDHQSLGTLSVGTLTCTFGYNMTTTGTSAAPVVSCPAPTGLSPGFTVVRLSRDGAAASLDSAAIILIKTDHYVASIHPRQTWGPTDVLYATGTNFIIADGAVDPSKSLCVFSGAGASGGVIISSVLLACESPVVETAPMTERWMAPCFESCSSTTALPLGSTKNAVHSRVSLTTMAHAYLQTSDAKSGWTFGGTPVRATLSSAVASDTLSCVFGTTRVQARPAGVDVADNAGAVAQGSNLEIDCISPAHVRGAVTVYATLAHSTAPLVEGGILFTYK</sequence>
<feature type="signal peptide" evidence="1">
    <location>
        <begin position="1"/>
        <end position="31"/>
    </location>
</feature>
<feature type="chain" id="PRO_5031270454" description="IPT/TIG domain-containing protein" evidence="1">
    <location>
        <begin position="32"/>
        <end position="849"/>
    </location>
</feature>
<dbReference type="InterPro" id="IPR002909">
    <property type="entry name" value="IPT_dom"/>
</dbReference>
<evidence type="ECO:0000256" key="1">
    <source>
        <dbReference type="SAM" id="SignalP"/>
    </source>
</evidence>
<dbReference type="InterPro" id="IPR013783">
    <property type="entry name" value="Ig-like_fold"/>
</dbReference>
<keyword evidence="1" id="KW-0732">Signal</keyword>
<evidence type="ECO:0000259" key="2">
    <source>
        <dbReference type="SMART" id="SM00429"/>
    </source>
</evidence>
<feature type="domain" description="IPT/TIG" evidence="2">
    <location>
        <begin position="242"/>
        <end position="328"/>
    </location>
</feature>
<reference evidence="3" key="1">
    <citation type="submission" date="2021-01" db="EMBL/GenBank/DDBJ databases">
        <authorList>
            <person name="Corre E."/>
            <person name="Pelletier E."/>
            <person name="Niang G."/>
            <person name="Scheremetjew M."/>
            <person name="Finn R."/>
            <person name="Kale V."/>
            <person name="Holt S."/>
            <person name="Cochrane G."/>
            <person name="Meng A."/>
            <person name="Brown T."/>
            <person name="Cohen L."/>
        </authorList>
    </citation>
    <scope>NUCLEOTIDE SEQUENCE</scope>
    <source>
        <strain evidence="3">Clade-D-RCC2572</strain>
    </source>
</reference>